<dbReference type="Proteomes" id="UP000198535">
    <property type="component" value="Unassembled WGS sequence"/>
</dbReference>
<keyword evidence="1" id="KW-0238">DNA-binding</keyword>
<gene>
    <name evidence="2" type="ORF">SAMN04488696_2657</name>
</gene>
<dbReference type="NCBIfam" id="NF005554">
    <property type="entry name" value="PRK07218.1"/>
    <property type="match status" value="1"/>
</dbReference>
<organism evidence="2 3">
    <name type="scientific">Methanolobus profundi</name>
    <dbReference type="NCBI Taxonomy" id="487685"/>
    <lineage>
        <taxon>Archaea</taxon>
        <taxon>Methanobacteriati</taxon>
        <taxon>Methanobacteriota</taxon>
        <taxon>Stenosarchaea group</taxon>
        <taxon>Methanomicrobia</taxon>
        <taxon>Methanosarcinales</taxon>
        <taxon>Methanosarcinaceae</taxon>
        <taxon>Methanolobus</taxon>
    </lineage>
</organism>
<dbReference type="RefSeq" id="WP_091937708.1">
    <property type="nucleotide sequence ID" value="NZ_FOUJ01000006.1"/>
</dbReference>
<evidence type="ECO:0000313" key="3">
    <source>
        <dbReference type="Proteomes" id="UP000198535"/>
    </source>
</evidence>
<proteinExistence type="predicted"/>
<dbReference type="InterPro" id="IPR012340">
    <property type="entry name" value="NA-bd_OB-fold"/>
</dbReference>
<dbReference type="InterPro" id="IPR051231">
    <property type="entry name" value="SOSS-B"/>
</dbReference>
<dbReference type="PANTHER" id="PTHR13356">
    <property type="entry name" value="OB FOLD NUCLEIC ACID BINDING PROTEIN-RELATED"/>
    <property type="match status" value="1"/>
</dbReference>
<dbReference type="SUPFAM" id="SSF50249">
    <property type="entry name" value="Nucleic acid-binding proteins"/>
    <property type="match status" value="3"/>
</dbReference>
<accession>A0A1I4UA75</accession>
<dbReference type="EMBL" id="FOUJ01000006">
    <property type="protein sequence ID" value="SFM85854.1"/>
    <property type="molecule type" value="Genomic_DNA"/>
</dbReference>
<dbReference type="GO" id="GO:0003677">
    <property type="term" value="F:DNA binding"/>
    <property type="evidence" value="ECO:0007669"/>
    <property type="project" value="UniProtKB-KW"/>
</dbReference>
<dbReference type="PANTHER" id="PTHR13356:SF10">
    <property type="entry name" value="REPLICATION FACTOR-A PROTEIN 1"/>
    <property type="match status" value="1"/>
</dbReference>
<reference evidence="3" key="1">
    <citation type="submission" date="2016-10" db="EMBL/GenBank/DDBJ databases">
        <authorList>
            <person name="Varghese N."/>
            <person name="Submissions S."/>
        </authorList>
    </citation>
    <scope>NUCLEOTIDE SEQUENCE [LARGE SCALE GENOMIC DNA]</scope>
    <source>
        <strain evidence="3">Mob M</strain>
    </source>
</reference>
<dbReference type="CDD" id="cd04491">
    <property type="entry name" value="SoSSB_OBF"/>
    <property type="match status" value="1"/>
</dbReference>
<dbReference type="STRING" id="487685.SAMN04488696_2657"/>
<evidence type="ECO:0000313" key="2">
    <source>
        <dbReference type="EMBL" id="SFM85854.1"/>
    </source>
</evidence>
<dbReference type="OrthoDB" id="335252at2157"/>
<dbReference type="GO" id="GO:0010212">
    <property type="term" value="P:response to ionizing radiation"/>
    <property type="evidence" value="ECO:0007669"/>
    <property type="project" value="TreeGrafter"/>
</dbReference>
<sequence>MDEKIAPHIDELTMALGDISKEEISTELKKLLKYRVPLDEAKKILKNKYSPGSSNTVKVKDLSVGSNGIDISGRIIDIVEKTVSIQGEQRTIFSGTLGDETGICSFTCWDDLSLSSGDVIRVKNAYTRLWNNRPELYFGKRSTLIHLQDSDLPDIEQLSHSNLKKLGEIVPADVIASSVVLIVEMYHREIMLKGEEVTVVEGVVADETAKLPFTSWVPLGKLDIGDYVRFEGAAVRIFRGLPSINFNDKTTFKEVDPDGLPFTMDSVSRSGSPIAIEQILEKDGMFDVTVKGNVISVRSGSGLIERCPVCNRVTQKSACRSHGDVECLVDMRIKAILDDGTGAIHLMLNRELSEAIYGKAMEEVEKMAHTSMSEDAVFEDMKKILTGRYLAARGNSSKNEFGVSLVARSVWVPDDDIQERIDELLERMGEGCDE</sequence>
<dbReference type="Gene3D" id="2.40.50.140">
    <property type="entry name" value="Nucleic acid-binding proteins"/>
    <property type="match status" value="2"/>
</dbReference>
<keyword evidence="3" id="KW-1185">Reference proteome</keyword>
<protein>
    <submittedName>
        <fullName evidence="2">Replication factor A1</fullName>
    </submittedName>
</protein>
<evidence type="ECO:0000256" key="1">
    <source>
        <dbReference type="ARBA" id="ARBA00023125"/>
    </source>
</evidence>
<dbReference type="GO" id="GO:0000724">
    <property type="term" value="P:double-strand break repair via homologous recombination"/>
    <property type="evidence" value="ECO:0007669"/>
    <property type="project" value="TreeGrafter"/>
</dbReference>
<name>A0A1I4UA75_9EURY</name>
<dbReference type="AlphaFoldDB" id="A0A1I4UA75"/>